<feature type="region of interest" description="Disordered" evidence="9">
    <location>
        <begin position="588"/>
        <end position="624"/>
    </location>
</feature>
<evidence type="ECO:0000256" key="4">
    <source>
        <dbReference type="ARBA" id="ARBA00023002"/>
    </source>
</evidence>
<evidence type="ECO:0000256" key="8">
    <source>
        <dbReference type="PIRSR" id="PIRSR602401-1"/>
    </source>
</evidence>
<dbReference type="CDD" id="cd12148">
    <property type="entry name" value="fungal_TF_MHR"/>
    <property type="match status" value="1"/>
</dbReference>
<comment type="caution">
    <text evidence="14">The sequence shown here is derived from an EMBL/GenBank/DDBJ whole genome shotgun (WGS) entry which is preliminary data.</text>
</comment>
<dbReference type="InterPro" id="IPR017972">
    <property type="entry name" value="Cyt_P450_CS"/>
</dbReference>
<dbReference type="Pfam" id="PF02541">
    <property type="entry name" value="Ppx-GppA"/>
    <property type="match status" value="1"/>
</dbReference>
<keyword evidence="5 8" id="KW-0408">Iron</keyword>
<dbReference type="GO" id="GO:0016705">
    <property type="term" value="F:oxidoreductase activity, acting on paired donors, with incorporation or reduction of molecular oxygen"/>
    <property type="evidence" value="ECO:0007669"/>
    <property type="project" value="InterPro"/>
</dbReference>
<evidence type="ECO:0000256" key="6">
    <source>
        <dbReference type="ARBA" id="ARBA00023033"/>
    </source>
</evidence>
<dbReference type="Gene3D" id="3.30.420.150">
    <property type="entry name" value="Exopolyphosphatase. Domain 2"/>
    <property type="match status" value="1"/>
</dbReference>
<accession>A0AAN5YIC2</accession>
<dbReference type="GO" id="GO:0006351">
    <property type="term" value="P:DNA-templated transcription"/>
    <property type="evidence" value="ECO:0007669"/>
    <property type="project" value="InterPro"/>
</dbReference>
<dbReference type="SUPFAM" id="SSF53067">
    <property type="entry name" value="Actin-like ATPase domain"/>
    <property type="match status" value="2"/>
</dbReference>
<dbReference type="CDD" id="cd11065">
    <property type="entry name" value="CYP64-like"/>
    <property type="match status" value="1"/>
</dbReference>
<dbReference type="GO" id="GO:0004497">
    <property type="term" value="F:monooxygenase activity"/>
    <property type="evidence" value="ECO:0007669"/>
    <property type="project" value="UniProtKB-KW"/>
</dbReference>
<comment type="cofactor">
    <cofactor evidence="1 8">
        <name>heme</name>
        <dbReference type="ChEBI" id="CHEBI:30413"/>
    </cofactor>
</comment>
<evidence type="ECO:0000313" key="15">
    <source>
        <dbReference type="Proteomes" id="UP000649114"/>
    </source>
</evidence>
<dbReference type="GO" id="GO:0005506">
    <property type="term" value="F:iron ion binding"/>
    <property type="evidence" value="ECO:0007669"/>
    <property type="project" value="InterPro"/>
</dbReference>
<dbReference type="SUPFAM" id="SSF48264">
    <property type="entry name" value="Cytochrome P450"/>
    <property type="match status" value="1"/>
</dbReference>
<keyword evidence="6" id="KW-0503">Monooxygenase</keyword>
<evidence type="ECO:0000256" key="1">
    <source>
        <dbReference type="ARBA" id="ARBA00001971"/>
    </source>
</evidence>
<evidence type="ECO:0000256" key="10">
    <source>
        <dbReference type="SAM" id="Phobius"/>
    </source>
</evidence>
<evidence type="ECO:0008006" key="16">
    <source>
        <dbReference type="Google" id="ProtNLM"/>
    </source>
</evidence>
<evidence type="ECO:0000313" key="14">
    <source>
        <dbReference type="EMBL" id="KAF4201804.1"/>
    </source>
</evidence>
<dbReference type="FunFam" id="3.30.420.40:FF:000191">
    <property type="entry name" value="Retrograde regulation protein 2"/>
    <property type="match status" value="1"/>
</dbReference>
<dbReference type="GO" id="GO:0020037">
    <property type="term" value="F:heme binding"/>
    <property type="evidence" value="ECO:0007669"/>
    <property type="project" value="InterPro"/>
</dbReference>
<keyword evidence="8" id="KW-0349">Heme</keyword>
<dbReference type="InterPro" id="IPR002401">
    <property type="entry name" value="Cyt_P450_E_grp-I"/>
</dbReference>
<gene>
    <name evidence="14" type="ORF">CNMCM8927_001020</name>
</gene>
<dbReference type="Proteomes" id="UP000649114">
    <property type="component" value="Unassembled WGS sequence"/>
</dbReference>
<protein>
    <recommendedName>
        <fullName evidence="16">Fumitremorgin C synthase</fullName>
    </recommendedName>
</protein>
<proteinExistence type="inferred from homology"/>
<dbReference type="Gene3D" id="1.10.630.10">
    <property type="entry name" value="Cytochrome P450"/>
    <property type="match status" value="1"/>
</dbReference>
<dbReference type="PANTHER" id="PTHR46300:SF2">
    <property type="entry name" value="CYTOCHROME P450 MONOOXYGENASE ALNH-RELATED"/>
    <property type="match status" value="1"/>
</dbReference>
<dbReference type="EMBL" id="JAAAPU010000126">
    <property type="protein sequence ID" value="KAF4201804.1"/>
    <property type="molecule type" value="Genomic_DNA"/>
</dbReference>
<keyword evidence="10" id="KW-0472">Membrane</keyword>
<keyword evidence="10" id="KW-1133">Transmembrane helix</keyword>
<dbReference type="Pfam" id="PF23566">
    <property type="entry name" value="RTG2_C"/>
    <property type="match status" value="1"/>
</dbReference>
<evidence type="ECO:0000259" key="12">
    <source>
        <dbReference type="Pfam" id="PF04082"/>
    </source>
</evidence>
<keyword evidence="7" id="KW-0539">Nucleus</keyword>
<dbReference type="Gene3D" id="3.30.420.40">
    <property type="match status" value="1"/>
</dbReference>
<dbReference type="InterPro" id="IPR003695">
    <property type="entry name" value="Ppx_GppA_N"/>
</dbReference>
<evidence type="ECO:0000259" key="13">
    <source>
        <dbReference type="Pfam" id="PF23566"/>
    </source>
</evidence>
<dbReference type="Pfam" id="PF04082">
    <property type="entry name" value="Fungal_trans"/>
    <property type="match status" value="1"/>
</dbReference>
<dbReference type="InterPro" id="IPR057512">
    <property type="entry name" value="RTG2_C"/>
</dbReference>
<name>A0AAN5YIC2_ASPLE</name>
<dbReference type="FunFam" id="3.30.420.150:FF:000007">
    <property type="entry name" value="Retrograde regulation protein 2"/>
    <property type="match status" value="1"/>
</dbReference>
<evidence type="ECO:0000256" key="7">
    <source>
        <dbReference type="ARBA" id="ARBA00023242"/>
    </source>
</evidence>
<dbReference type="PRINTS" id="PR00385">
    <property type="entry name" value="P450"/>
</dbReference>
<evidence type="ECO:0000256" key="9">
    <source>
        <dbReference type="SAM" id="MobiDB-lite"/>
    </source>
</evidence>
<dbReference type="InterPro" id="IPR001128">
    <property type="entry name" value="Cyt_P450"/>
</dbReference>
<evidence type="ECO:0000256" key="3">
    <source>
        <dbReference type="ARBA" id="ARBA00022723"/>
    </source>
</evidence>
<reference evidence="14" key="1">
    <citation type="journal article" date="2020" name="bioRxiv">
        <title>Genomic and phenotypic heterogeneity of clinical isolates of the human pathogens Aspergillus fumigatus, Aspergillus lentulus and Aspergillus fumigatiaffinis.</title>
        <authorList>
            <person name="dos Santos R.A.C."/>
            <person name="Steenwyk J.L."/>
            <person name="Rivero-Menendez O."/>
            <person name="Mead M.E."/>
            <person name="Silva L.P."/>
            <person name="Bastos R.W."/>
            <person name="Alastruey-Izquierdo A."/>
            <person name="Goldman G.H."/>
            <person name="Rokas A."/>
        </authorList>
    </citation>
    <scope>NUCLEOTIDE SEQUENCE</scope>
    <source>
        <strain evidence="14">CNM-CM8927</strain>
    </source>
</reference>
<keyword evidence="4" id="KW-0560">Oxidoreductase</keyword>
<keyword evidence="3 8" id="KW-0479">Metal-binding</keyword>
<evidence type="ECO:0000256" key="2">
    <source>
        <dbReference type="ARBA" id="ARBA00010617"/>
    </source>
</evidence>
<evidence type="ECO:0000259" key="11">
    <source>
        <dbReference type="Pfam" id="PF02541"/>
    </source>
</evidence>
<dbReference type="InterPro" id="IPR007219">
    <property type="entry name" value="XnlR_reg_dom"/>
</dbReference>
<feature type="transmembrane region" description="Helical" evidence="10">
    <location>
        <begin position="1257"/>
        <end position="1277"/>
    </location>
</feature>
<keyword evidence="10" id="KW-0812">Transmembrane</keyword>
<sequence length="1788" mass="201434">MGGGDRFPDRPSVSQPLLSDSTLIQPSAKRRHLQAVVDLGSNGIRCSVSDLSSPTARILPTVYMRRVNISLYDAQFDDDTGCQIPIPKHVIKSVVGAIVRFQITCAQIGVPPENIRIVATEATRTALNADKFVDAIRRATNVSVETLPKELEGTIGAWGIASSFSDIEGLAMDLGGGSMQMTWIVSHAGNVRISPKGSFSFPYGAAALTHKLNQLRKGKSPDEAHRAEEALRREMESNFRKAFEQLEIPHRLVEKARTEGGFPLYLSGGGFRGWGYLLLFLHQVRGQYYPISIINGYSAPKEDFENTEVLKKVARTARDIFRVSDRRREQVPSVAFLVNVLAKSVPYGIKEAHFCQGGVREGLLFRDIPPFIRQQDPLEVATTAFARPSAQVIAFLMFGAVPAGTEDRTFPASIPGTLIQAFANSLFVHAAMSKELSSTAALYSTSAGVLASTHGIPHTDRARLALMLQERYGGELPPREKDFKFRLRELLTPEEVWWIRYLGKLGLVIARLYPIGMIDPARPRIATEARWASNLGKHGNKTGIELKVFVQKVAYDPTQLKSELERDVRKIHKPLVLISVPSVSNPTSDGSISSDIAIPTPPTGRIDVRPVRVPSSEPTSCDGTSEHATALFLALIRERPNCSKRGVECAYSTPKIDTQAVEERASTSISLGAECSNVAAASVDVWMPRTGDGERLDSIGFDTFAYPDLDLLQYSDQSWQDLFNIGSEDLSLTSADRNYFFHFLDAFTSRTGFVSSFECGTSEQRLGVLYNIEEKEQLADAFWTINVDQSSNQDGTNSYGVSSQWLNDPLALQTHQILLLIKEVVLIKPRNSCVTISWSPDIEQRCLQFFSPTSLRKYIELYWSIWSPNVNFLHRPSFHPASSKPILLASMAIIGACVSPILEDNDNARMWFNCVEEATFADEDFNRDPVSPFHSVRDRQKMQALQAAYMVCLYQNWEGTDAGKKRIRRHRFSTVVSTVRDLDIMTARHVDYNAKHRDEFDWNEFVAREELIRTFIWVFLLDTAFVTFNNLPPRMVVKEMKMHVAAPESCFQAPTADQCYDAIRNWMPPASLCWNFSFRALFETLCIDDLTVKMQQDVAALGPLNLFTIISGLCPFHRGLSTRKILTFQGIHSLVFQYQSFFSAGHLLVRTHTALRNFKQIWHLYETTTIGQLPHTTVDESNLNSDNMWQRVGFCRHAGDFWLLASVKVDRLSVAEAEQEKAVRGEVVLEDSEQRDPILSQYDQTTKFMLEAYIDTMLPLALLGVVGALLFLVFRLLSIGQRPKNYPPGPPTLPLIGNIHQMPTRDAHLQFQKWAQEYGPVYSLILGAKTMIVLSSDQAVKDLLDKRSAMYSHRQDMYIGQTLCSGGLRMLMMGYTPVWRGFRKMVHGLLNVTAAKSYVPYQMLENKQMMYEFLTQPERFLYSIRRYSNALTTTMVFGWRTPTYEDEKMKQLFDGFSEFAEINQTGTAALIDFFPWLRQLPDFLLPTQKRAKELHEREKALYVGHYLRAKQDIRDGKIKPCFCVGLAEAQKLGGFSDDQAAYISGTLLEAGSDTTSSTLYAFVQAMLLFPGVQRKLQAEIDRVVGPRMPTMDDEQELQYVRACMKETLRWMPTTILGAVPHAVTQDDEYMGYLIPKGAGVVNNVWAINMDEKRHPNPRVFNPERYKDDRQTLAEAAANPDATKRDQFTFGAGRRICPGIHIAERSLFLGISRMMWAFNVEPALDEKGQPILPDADRLTQGFVCMPEEFPARITPRSQARADMVIKERKEAEQQCLDPETKQWLLSPVQ</sequence>
<reference evidence="14" key="2">
    <citation type="submission" date="2020-04" db="EMBL/GenBank/DDBJ databases">
        <authorList>
            <person name="Santos R.A.C."/>
            <person name="Steenwyk J.L."/>
            <person name="Rivero-Menendez O."/>
            <person name="Mead M.E."/>
            <person name="Silva L.P."/>
            <person name="Bastos R.W."/>
            <person name="Alastruey-Izquierdo A."/>
            <person name="Goldman G.H."/>
            <person name="Rokas A."/>
        </authorList>
    </citation>
    <scope>NUCLEOTIDE SEQUENCE</scope>
    <source>
        <strain evidence="14">CNM-CM8927</strain>
    </source>
</reference>
<comment type="similarity">
    <text evidence="2">Belongs to the cytochrome P450 family.</text>
</comment>
<dbReference type="InterPro" id="IPR050364">
    <property type="entry name" value="Cytochrome_P450_fung"/>
</dbReference>
<feature type="domain" description="Ppx/GppA phosphatase N-terminal" evidence="11">
    <location>
        <begin position="59"/>
        <end position="369"/>
    </location>
</feature>
<feature type="domain" description="Xylanolytic transcriptional activator regulatory" evidence="12">
    <location>
        <begin position="859"/>
        <end position="1044"/>
    </location>
</feature>
<feature type="domain" description="RTG2 C-terminal" evidence="13">
    <location>
        <begin position="376"/>
        <end position="573"/>
    </location>
</feature>
<dbReference type="GO" id="GO:0008270">
    <property type="term" value="F:zinc ion binding"/>
    <property type="evidence" value="ECO:0007669"/>
    <property type="project" value="InterPro"/>
</dbReference>
<dbReference type="PANTHER" id="PTHR46300">
    <property type="entry name" value="P450, PUTATIVE (EUROFUNG)-RELATED-RELATED"/>
    <property type="match status" value="1"/>
</dbReference>
<dbReference type="PROSITE" id="PS00086">
    <property type="entry name" value="CYTOCHROME_P450"/>
    <property type="match status" value="1"/>
</dbReference>
<dbReference type="InterPro" id="IPR043129">
    <property type="entry name" value="ATPase_NBD"/>
</dbReference>
<dbReference type="PRINTS" id="PR00463">
    <property type="entry name" value="EP450I"/>
</dbReference>
<dbReference type="GO" id="GO:0044283">
    <property type="term" value="P:small molecule biosynthetic process"/>
    <property type="evidence" value="ECO:0007669"/>
    <property type="project" value="UniProtKB-ARBA"/>
</dbReference>
<feature type="binding site" description="axial binding residue" evidence="8">
    <location>
        <position position="1696"/>
    </location>
    <ligand>
        <name>heme</name>
        <dbReference type="ChEBI" id="CHEBI:30413"/>
    </ligand>
    <ligandPart>
        <name>Fe</name>
        <dbReference type="ChEBI" id="CHEBI:18248"/>
    </ligandPart>
</feature>
<dbReference type="InterPro" id="IPR036396">
    <property type="entry name" value="Cyt_P450_sf"/>
</dbReference>
<evidence type="ECO:0000256" key="5">
    <source>
        <dbReference type="ARBA" id="ARBA00023004"/>
    </source>
</evidence>
<dbReference type="GO" id="GO:0003677">
    <property type="term" value="F:DNA binding"/>
    <property type="evidence" value="ECO:0007669"/>
    <property type="project" value="InterPro"/>
</dbReference>
<dbReference type="Pfam" id="PF00067">
    <property type="entry name" value="p450"/>
    <property type="match status" value="1"/>
</dbReference>
<organism evidence="14 15">
    <name type="scientific">Aspergillus lentulus</name>
    <dbReference type="NCBI Taxonomy" id="293939"/>
    <lineage>
        <taxon>Eukaryota</taxon>
        <taxon>Fungi</taxon>
        <taxon>Dikarya</taxon>
        <taxon>Ascomycota</taxon>
        <taxon>Pezizomycotina</taxon>
        <taxon>Eurotiomycetes</taxon>
        <taxon>Eurotiomycetidae</taxon>
        <taxon>Eurotiales</taxon>
        <taxon>Aspergillaceae</taxon>
        <taxon>Aspergillus</taxon>
        <taxon>Aspergillus subgen. Fumigati</taxon>
    </lineage>
</organism>